<feature type="coiled-coil region" evidence="1">
    <location>
        <begin position="432"/>
        <end position="520"/>
    </location>
</feature>
<dbReference type="GO" id="GO:0046872">
    <property type="term" value="F:metal ion binding"/>
    <property type="evidence" value="ECO:0007669"/>
    <property type="project" value="InterPro"/>
</dbReference>
<feature type="domain" description="Peptidase M16C associated" evidence="2">
    <location>
        <begin position="465"/>
        <end position="714"/>
    </location>
</feature>
<dbReference type="Proteomes" id="UP000220251">
    <property type="component" value="Unassembled WGS sequence"/>
</dbReference>
<keyword evidence="3" id="KW-0482">Metalloprotease</keyword>
<dbReference type="Pfam" id="PF05193">
    <property type="entry name" value="Peptidase_M16_C"/>
    <property type="match status" value="2"/>
</dbReference>
<name>A0A0H5DS50_9BACT</name>
<proteinExistence type="predicted"/>
<reference evidence="4" key="1">
    <citation type="submission" date="2015-06" db="EMBL/GenBank/DDBJ databases">
        <authorList>
            <person name="Bertelli C."/>
        </authorList>
    </citation>
    <scope>NUCLEOTIDE SEQUENCE [LARGE SCALE GENOMIC DNA]</scope>
    <source>
        <strain evidence="4">CRIB-30</strain>
    </source>
</reference>
<sequence length="983" mass="110802">MAKKTLIKGFEVTKSIPIPELDLHLTELRDEKTGAEVLHLKAKDPENVFCLSFKTIPKTSNGVAHILEHMVLCGSKNYPVKDPFFSMLRRSLNTFMNALTGSDFTCYPAATLVKKDFYNLLDVYLDAVFFPTLKKESFLQEGHRLEYQTGKDPKTPLEIKGIVYNEMKGALSSAGSRLSEEINAQLFPTITYGINSGGDPKVIPDLTYEELVNFHKEHYDPARCLFFFYGDLPLEGHLDFIRKKVLSKAKPASKLPLLPLEKRFTKPKSVKSKYPLSQEEMGEKKAYMSLGWLTTPIQDQQELLALSILQVMLMDTDASPLKMAILKSGLASQASLSLDSEISEAPLVLTLSGIEAKDAKTLEKTVFSTLEDLVAKGFSKKLIESAIHQFEFHRSEITGDHYPYGLILFFRSGLLKQHGVEPEEGLLIHTQIEKLKKTLKKNKRYFEELLKKTMLDNRHFVKVLMEPDPSLAKKELKEEKQRIQKIEKALSASQKKAIVKEALKLEKAQKEEEKQDINILPKLTLKDVPGKIRDYPLKEEKFGPLKGYYHTCFTNHITYTDLIFPLPLLPEEDLYLLRLFALLLPQIGLKSMAYEKFLNEVQASTGGIGASVSLQLNARDPNLFTPSLQLSGKCLKRNTQEMMHLMKGLAKECDFTNKKRIKEVLLKHWTSLDSRLTQSALRYAISLSTKGLSEPARINDAWFGLTYWQKMKALTQNLDQTIDSLVERLLYLQQEIFKKASPELIISGDESTIELLHSEDFSNFSKPSKEPKPIKRAPRKEKIASQGRVISAPVSSAAMALSLVPYADPRSPLFSLASSLLENRFLHQKIREEGGAYGGGATCYPLAGQFVFFSFRDPHIAATKKAFKDAVAKLAAGGFTKQDLTEAKLEAIQSQDSPVSPGSRADISYSFHKEGRTPTLRQEWRERLLKATKEEVVDVLKNVIAPKLEEAPFVAFAGKELFDKENALLKEEGEKPLPLYPLS</sequence>
<dbReference type="EMBL" id="CWGJ01000025">
    <property type="protein sequence ID" value="CRX39088.1"/>
    <property type="molecule type" value="Genomic_DNA"/>
</dbReference>
<dbReference type="InterPro" id="IPR013578">
    <property type="entry name" value="Peptidase_M16C_assoc"/>
</dbReference>
<dbReference type="AlphaFoldDB" id="A0A0H5DS50"/>
<dbReference type="Pfam" id="PF08367">
    <property type="entry name" value="M16C_assoc"/>
    <property type="match status" value="1"/>
</dbReference>
<dbReference type="Pfam" id="PF00675">
    <property type="entry name" value="Peptidase_M16"/>
    <property type="match status" value="1"/>
</dbReference>
<evidence type="ECO:0000313" key="3">
    <source>
        <dbReference type="EMBL" id="CRX39088.1"/>
    </source>
</evidence>
<dbReference type="InterPro" id="IPR007863">
    <property type="entry name" value="Peptidase_M16_C"/>
</dbReference>
<dbReference type="FunFam" id="3.30.830.10:FF:000034">
    <property type="entry name" value="presequence protease 1, chloroplastic/mitochondrial"/>
    <property type="match status" value="1"/>
</dbReference>
<accession>A0A0H5DS50</accession>
<keyword evidence="4" id="KW-1185">Reference proteome</keyword>
<evidence type="ECO:0000256" key="1">
    <source>
        <dbReference type="SAM" id="Coils"/>
    </source>
</evidence>
<dbReference type="OrthoDB" id="9762027at2"/>
<dbReference type="SMART" id="SM01264">
    <property type="entry name" value="M16C_associated"/>
    <property type="match status" value="1"/>
</dbReference>
<dbReference type="SUPFAM" id="SSF63411">
    <property type="entry name" value="LuxS/MPP-like metallohydrolase"/>
    <property type="match status" value="4"/>
</dbReference>
<dbReference type="GO" id="GO:0006508">
    <property type="term" value="P:proteolysis"/>
    <property type="evidence" value="ECO:0007669"/>
    <property type="project" value="UniProtKB-KW"/>
</dbReference>
<dbReference type="GO" id="GO:0008237">
    <property type="term" value="F:metallopeptidase activity"/>
    <property type="evidence" value="ECO:0007669"/>
    <property type="project" value="UniProtKB-KW"/>
</dbReference>
<protein>
    <submittedName>
        <fullName evidence="3">Metalloprotease</fullName>
    </submittedName>
</protein>
<dbReference type="PANTHER" id="PTHR43016">
    <property type="entry name" value="PRESEQUENCE PROTEASE"/>
    <property type="match status" value="1"/>
</dbReference>
<dbReference type="InterPro" id="IPR011249">
    <property type="entry name" value="Metalloenz_LuxS/M16"/>
</dbReference>
<gene>
    <name evidence="3" type="ORF">ELAC_1761</name>
</gene>
<keyword evidence="1" id="KW-0175">Coiled coil</keyword>
<dbReference type="RefSeq" id="WP_098038940.1">
    <property type="nucleotide sequence ID" value="NZ_CWGJ01000025.1"/>
</dbReference>
<keyword evidence="3" id="KW-0378">Hydrolase</keyword>
<evidence type="ECO:0000313" key="4">
    <source>
        <dbReference type="Proteomes" id="UP000220251"/>
    </source>
</evidence>
<evidence type="ECO:0000259" key="2">
    <source>
        <dbReference type="SMART" id="SM01264"/>
    </source>
</evidence>
<dbReference type="PANTHER" id="PTHR43016:SF16">
    <property type="entry name" value="METALLOPROTEASE, PUTATIVE (AFU_ORTHOLOGUE AFUA_4G07610)-RELATED"/>
    <property type="match status" value="1"/>
</dbReference>
<keyword evidence="3" id="KW-0645">Protease</keyword>
<organism evidence="3 4">
    <name type="scientific">Estrella lausannensis</name>
    <dbReference type="NCBI Taxonomy" id="483423"/>
    <lineage>
        <taxon>Bacteria</taxon>
        <taxon>Pseudomonadati</taxon>
        <taxon>Chlamydiota</taxon>
        <taxon>Chlamydiia</taxon>
        <taxon>Parachlamydiales</taxon>
        <taxon>Candidatus Criblamydiaceae</taxon>
        <taxon>Estrella</taxon>
    </lineage>
</organism>
<dbReference type="InterPro" id="IPR011765">
    <property type="entry name" value="Pept_M16_N"/>
</dbReference>
<dbReference type="Gene3D" id="3.30.830.10">
    <property type="entry name" value="Metalloenzyme, LuxS/M16 peptidase-like"/>
    <property type="match status" value="4"/>
</dbReference>